<comment type="subcellular location">
    <subcellularLocation>
        <location evidence="1">Membrane</location>
        <topology evidence="1">Multi-pass membrane protein</topology>
    </subcellularLocation>
</comment>
<dbReference type="InterPro" id="IPR049453">
    <property type="entry name" value="Memb_transporter_dom"/>
</dbReference>
<keyword evidence="2 5" id="KW-0812">Transmembrane</keyword>
<evidence type="ECO:0000256" key="2">
    <source>
        <dbReference type="ARBA" id="ARBA00022692"/>
    </source>
</evidence>
<evidence type="ECO:0000256" key="3">
    <source>
        <dbReference type="ARBA" id="ARBA00022989"/>
    </source>
</evidence>
<keyword evidence="8" id="KW-1185">Reference proteome</keyword>
<name>A0A0C9N1K3_SPHPI</name>
<dbReference type="Proteomes" id="UP000032025">
    <property type="component" value="Unassembled WGS sequence"/>
</dbReference>
<feature type="domain" description="Integral membrane bound transporter" evidence="6">
    <location>
        <begin position="36"/>
        <end position="157"/>
    </location>
</feature>
<sequence>MRPPPALRSWVTAHLSWAEAIRAAAFVIRCTGAAVLALVVADALHLDHPIWASVSALVVSQEKLGDTNRTLAWRVVATLIGVAVATAVALVMPGAGPVTMLAVAVGLTAAIARLRVDLRAGMWTSVIVLLTVPPGGTVPASAMARAQEVLLGVAIGAALHWIADRMLFRRTG</sequence>
<reference evidence="7 8" key="1">
    <citation type="submission" date="2014-08" db="EMBL/GenBank/DDBJ databases">
        <title>Whole genome shotgun sequence of Sphingomonas paucimobilis NBRC 13935.</title>
        <authorList>
            <person name="Hosoyama A."/>
            <person name="Hashimoto M."/>
            <person name="Hosoyama Y."/>
            <person name="Noguchi M."/>
            <person name="Uohara A."/>
            <person name="Ohji S."/>
            <person name="Katano-Makiyama Y."/>
            <person name="Ichikawa N."/>
            <person name="Kimura A."/>
            <person name="Yamazoe A."/>
            <person name="Fujita N."/>
        </authorList>
    </citation>
    <scope>NUCLEOTIDE SEQUENCE [LARGE SCALE GENOMIC DNA]</scope>
    <source>
        <strain evidence="7 8">NBRC 13935</strain>
    </source>
</reference>
<dbReference type="Pfam" id="PF13515">
    <property type="entry name" value="FUSC_2"/>
    <property type="match status" value="1"/>
</dbReference>
<protein>
    <submittedName>
        <fullName evidence="7">DNA, contig: SP618</fullName>
    </submittedName>
</protein>
<organism evidence="7 8">
    <name type="scientific">Sphingomonas paucimobilis NBRC 13935</name>
    <dbReference type="NCBI Taxonomy" id="1219050"/>
    <lineage>
        <taxon>Bacteria</taxon>
        <taxon>Pseudomonadati</taxon>
        <taxon>Pseudomonadota</taxon>
        <taxon>Alphaproteobacteria</taxon>
        <taxon>Sphingomonadales</taxon>
        <taxon>Sphingomonadaceae</taxon>
        <taxon>Sphingomonas</taxon>
    </lineage>
</organism>
<dbReference type="RefSeq" id="WP_007403820.1">
    <property type="nucleotide sequence ID" value="NZ_BBJS01000018.1"/>
</dbReference>
<proteinExistence type="predicted"/>
<evidence type="ECO:0000256" key="1">
    <source>
        <dbReference type="ARBA" id="ARBA00004141"/>
    </source>
</evidence>
<feature type="transmembrane region" description="Helical" evidence="5">
    <location>
        <begin position="98"/>
        <end position="116"/>
    </location>
</feature>
<evidence type="ECO:0000313" key="8">
    <source>
        <dbReference type="Proteomes" id="UP000032025"/>
    </source>
</evidence>
<evidence type="ECO:0000256" key="4">
    <source>
        <dbReference type="ARBA" id="ARBA00023136"/>
    </source>
</evidence>
<dbReference type="GeneID" id="78527105"/>
<keyword evidence="4 5" id="KW-0472">Membrane</keyword>
<evidence type="ECO:0000256" key="5">
    <source>
        <dbReference type="SAM" id="Phobius"/>
    </source>
</evidence>
<dbReference type="AlphaFoldDB" id="A0A0C9N1K3"/>
<gene>
    <name evidence="7" type="ORF">SP6_18_00090</name>
</gene>
<accession>A0A0C9N1K3</accession>
<evidence type="ECO:0000259" key="6">
    <source>
        <dbReference type="Pfam" id="PF13515"/>
    </source>
</evidence>
<dbReference type="EMBL" id="BBJS01000018">
    <property type="protein sequence ID" value="GAN13444.1"/>
    <property type="molecule type" value="Genomic_DNA"/>
</dbReference>
<keyword evidence="3 5" id="KW-1133">Transmembrane helix</keyword>
<comment type="caution">
    <text evidence="7">The sequence shown here is derived from an EMBL/GenBank/DDBJ whole genome shotgun (WGS) entry which is preliminary data.</text>
</comment>
<evidence type="ECO:0000313" key="7">
    <source>
        <dbReference type="EMBL" id="GAN13444.1"/>
    </source>
</evidence>
<dbReference type="GO" id="GO:0016020">
    <property type="term" value="C:membrane"/>
    <property type="evidence" value="ECO:0007669"/>
    <property type="project" value="UniProtKB-SubCell"/>
</dbReference>
<feature type="transmembrane region" description="Helical" evidence="5">
    <location>
        <begin position="71"/>
        <end position="92"/>
    </location>
</feature>